<evidence type="ECO:0000313" key="6">
    <source>
        <dbReference type="Proteomes" id="UP000199355"/>
    </source>
</evidence>
<keyword evidence="3 4" id="KW-0687">Ribonucleoprotein</keyword>
<evidence type="ECO:0000313" key="5">
    <source>
        <dbReference type="EMBL" id="SDF72311.1"/>
    </source>
</evidence>
<dbReference type="InterPro" id="IPR013025">
    <property type="entry name" value="Ribosomal_uL23-like"/>
</dbReference>
<dbReference type="HAMAP" id="MF_01369_B">
    <property type="entry name" value="Ribosomal_uL23_B"/>
    <property type="match status" value="1"/>
</dbReference>
<dbReference type="GO" id="GO:0006412">
    <property type="term" value="P:translation"/>
    <property type="evidence" value="ECO:0007669"/>
    <property type="project" value="UniProtKB-UniRule"/>
</dbReference>
<dbReference type="SUPFAM" id="SSF54189">
    <property type="entry name" value="Ribosomal proteins S24e, L23 and L15e"/>
    <property type="match status" value="1"/>
</dbReference>
<dbReference type="NCBIfam" id="NF004363">
    <property type="entry name" value="PRK05738.2-4"/>
    <property type="match status" value="1"/>
</dbReference>
<evidence type="ECO:0000256" key="2">
    <source>
        <dbReference type="ARBA" id="ARBA00022980"/>
    </source>
</evidence>
<evidence type="ECO:0000256" key="4">
    <source>
        <dbReference type="HAMAP-Rule" id="MF_01369"/>
    </source>
</evidence>
<name>A0A1G7NEF9_9BACT</name>
<dbReference type="PANTHER" id="PTHR11620">
    <property type="entry name" value="60S RIBOSOMAL PROTEIN L23A"/>
    <property type="match status" value="1"/>
</dbReference>
<reference evidence="6" key="1">
    <citation type="submission" date="2016-10" db="EMBL/GenBank/DDBJ databases">
        <authorList>
            <person name="Varghese N."/>
            <person name="Submissions S."/>
        </authorList>
    </citation>
    <scope>NUCLEOTIDE SEQUENCE [LARGE SCALE GENOMIC DNA]</scope>
    <source>
        <strain evidence="6">KHC7</strain>
    </source>
</reference>
<dbReference type="GO" id="GO:0005840">
    <property type="term" value="C:ribosome"/>
    <property type="evidence" value="ECO:0007669"/>
    <property type="project" value="UniProtKB-KW"/>
</dbReference>
<dbReference type="RefSeq" id="WP_092154074.1">
    <property type="nucleotide sequence ID" value="NZ_DBFBQU010000203.1"/>
</dbReference>
<comment type="subunit">
    <text evidence="4">Part of the 50S ribosomal subunit. Contacts protein L29, and trigger factor when it is bound to the ribosome.</text>
</comment>
<dbReference type="OrthoDB" id="9793353at2"/>
<accession>A0A1G7NEF9</accession>
<dbReference type="GO" id="GO:0019843">
    <property type="term" value="F:rRNA binding"/>
    <property type="evidence" value="ECO:0007669"/>
    <property type="project" value="UniProtKB-UniRule"/>
</dbReference>
<dbReference type="InterPro" id="IPR012678">
    <property type="entry name" value="Ribosomal_uL23/eL15/eS24_sf"/>
</dbReference>
<keyword evidence="2 4" id="KW-0689">Ribosomal protein</keyword>
<dbReference type="InterPro" id="IPR012677">
    <property type="entry name" value="Nucleotide-bd_a/b_plait_sf"/>
</dbReference>
<evidence type="ECO:0000256" key="3">
    <source>
        <dbReference type="ARBA" id="ARBA00023274"/>
    </source>
</evidence>
<dbReference type="STRING" id="571438.SAMN05192586_11156"/>
<dbReference type="AlphaFoldDB" id="A0A1G7NEF9"/>
<sequence>MESTSVLLKPLLTEKTTLVKDEARQVAFLVHTGANKMEIKKAVEQAFDVKVEAVNVVRHAPRNRERQGRVVGRKPGFKKAYVTLRQGDKIEFFEGV</sequence>
<comment type="function">
    <text evidence="4">One of the early assembly proteins it binds 23S rRNA. One of the proteins that surrounds the polypeptide exit tunnel on the outside of the ribosome. Forms the main docking site for trigger factor binding to the ribosome.</text>
</comment>
<dbReference type="EMBL" id="FNBX01000011">
    <property type="protein sequence ID" value="SDF72311.1"/>
    <property type="molecule type" value="Genomic_DNA"/>
</dbReference>
<protein>
    <recommendedName>
        <fullName evidence="4">Large ribosomal subunit protein uL23</fullName>
    </recommendedName>
</protein>
<proteinExistence type="inferred from homology"/>
<keyword evidence="4" id="KW-0694">RNA-binding</keyword>
<evidence type="ECO:0000256" key="1">
    <source>
        <dbReference type="ARBA" id="ARBA00006700"/>
    </source>
</evidence>
<keyword evidence="4" id="KW-0699">rRNA-binding</keyword>
<dbReference type="Gene3D" id="3.30.70.330">
    <property type="match status" value="1"/>
</dbReference>
<comment type="similarity">
    <text evidence="1 4">Belongs to the universal ribosomal protein uL23 family.</text>
</comment>
<dbReference type="GO" id="GO:0003735">
    <property type="term" value="F:structural constituent of ribosome"/>
    <property type="evidence" value="ECO:0007669"/>
    <property type="project" value="InterPro"/>
</dbReference>
<organism evidence="5 6">
    <name type="scientific">Desulfovibrio legallii</name>
    <dbReference type="NCBI Taxonomy" id="571438"/>
    <lineage>
        <taxon>Bacteria</taxon>
        <taxon>Pseudomonadati</taxon>
        <taxon>Thermodesulfobacteriota</taxon>
        <taxon>Desulfovibrionia</taxon>
        <taxon>Desulfovibrionales</taxon>
        <taxon>Desulfovibrionaceae</taxon>
        <taxon>Desulfovibrio</taxon>
    </lineage>
</organism>
<gene>
    <name evidence="4" type="primary">rplW</name>
    <name evidence="5" type="ORF">SAMN05192586_11156</name>
</gene>
<dbReference type="Proteomes" id="UP000199355">
    <property type="component" value="Unassembled WGS sequence"/>
</dbReference>
<dbReference type="Pfam" id="PF00276">
    <property type="entry name" value="Ribosomal_L23"/>
    <property type="match status" value="1"/>
</dbReference>
<dbReference type="GO" id="GO:1990904">
    <property type="term" value="C:ribonucleoprotein complex"/>
    <property type="evidence" value="ECO:0007669"/>
    <property type="project" value="UniProtKB-KW"/>
</dbReference>
<keyword evidence="6" id="KW-1185">Reference proteome</keyword>